<keyword evidence="6" id="KW-0051">Antiviral defense</keyword>
<comment type="subcellular location">
    <subcellularLocation>
        <location evidence="1">Cell membrane</location>
    </subcellularLocation>
</comment>
<feature type="transmembrane region" description="Helical" evidence="8">
    <location>
        <begin position="63"/>
        <end position="87"/>
    </location>
</feature>
<proteinExistence type="predicted"/>
<gene>
    <name evidence="10" type="primary">pSLA2-M.47</name>
</gene>
<feature type="transmembrane region" description="Helical" evidence="8">
    <location>
        <begin position="146"/>
        <end position="163"/>
    </location>
</feature>
<geneLocation type="plasmid" evidence="10">
    <name>pSLA2-M</name>
</geneLocation>
<evidence type="ECO:0000256" key="3">
    <source>
        <dbReference type="ARBA" id="ARBA00022692"/>
    </source>
</evidence>
<keyword evidence="10" id="KW-0614">Plasmid</keyword>
<evidence type="ECO:0000259" key="9">
    <source>
        <dbReference type="Pfam" id="PF18967"/>
    </source>
</evidence>
<organism evidence="10">
    <name type="scientific">Streptomyces rochei</name>
    <name type="common">Streptomyces parvullus</name>
    <dbReference type="NCBI Taxonomy" id="1928"/>
    <lineage>
        <taxon>Bacteria</taxon>
        <taxon>Bacillati</taxon>
        <taxon>Actinomycetota</taxon>
        <taxon>Actinomycetes</taxon>
        <taxon>Kitasatosporales</taxon>
        <taxon>Streptomycetaceae</taxon>
        <taxon>Streptomyces</taxon>
        <taxon>Streptomyces rochei group</taxon>
    </lineage>
</organism>
<evidence type="ECO:0000256" key="1">
    <source>
        <dbReference type="ARBA" id="ARBA00004236"/>
    </source>
</evidence>
<dbReference type="GO" id="GO:0000166">
    <property type="term" value="F:nucleotide binding"/>
    <property type="evidence" value="ECO:0007669"/>
    <property type="project" value="UniProtKB-KW"/>
</dbReference>
<evidence type="ECO:0000256" key="5">
    <source>
        <dbReference type="ARBA" id="ARBA00022989"/>
    </source>
</evidence>
<keyword evidence="3 8" id="KW-0812">Transmembrane</keyword>
<reference evidence="10" key="1">
    <citation type="journal article" date="1994" name="J. Antibiot.">
        <title>Isolation and characterization of linear plasmids from lankacidin-producing Streptomyces species.</title>
        <authorList>
            <person name="Kinashi H."/>
            <person name="Mori E."/>
            <person name="Hatani A."/>
            <person name="Nimi O."/>
        </authorList>
    </citation>
    <scope>NUCLEOTIDE SEQUENCE</scope>
    <source>
        <strain evidence="10">7434AN4</strain>
        <plasmid evidence="10">pSLA2-M</plasmid>
    </source>
</reference>
<dbReference type="EMBL" id="AB597522">
    <property type="protein sequence ID" value="BAK19841.1"/>
    <property type="molecule type" value="Genomic_DNA"/>
</dbReference>
<sequence>MPFGTSPDTAPLASCDPGTNLDDACHDVEAKISRTDNKASLLLAFDGAVLAGLAGVADKKLPLPAQVAGGAAVLALAAAAVLLLLVVRPNLGGRGRVVREGFPRWAQLSEDALLNAMREDTRVTRVRALSIIAVAKFQRLARAVDLILAALALLLIAAVLAAAG</sequence>
<dbReference type="GO" id="GO:0051607">
    <property type="term" value="P:defense response to virus"/>
    <property type="evidence" value="ECO:0007669"/>
    <property type="project" value="UniProtKB-KW"/>
</dbReference>
<feature type="domain" description="Pycsar effector protein" evidence="9">
    <location>
        <begin position="24"/>
        <end position="162"/>
    </location>
</feature>
<keyword evidence="4" id="KW-0547">Nucleotide-binding</keyword>
<evidence type="ECO:0000313" key="10">
    <source>
        <dbReference type="EMBL" id="BAK19841.1"/>
    </source>
</evidence>
<dbReference type="InterPro" id="IPR043760">
    <property type="entry name" value="PycTM_dom"/>
</dbReference>
<keyword evidence="2" id="KW-1003">Cell membrane</keyword>
<evidence type="ECO:0000256" key="4">
    <source>
        <dbReference type="ARBA" id="ARBA00022741"/>
    </source>
</evidence>
<evidence type="ECO:0000256" key="2">
    <source>
        <dbReference type="ARBA" id="ARBA00022475"/>
    </source>
</evidence>
<dbReference type="GO" id="GO:0005886">
    <property type="term" value="C:plasma membrane"/>
    <property type="evidence" value="ECO:0007669"/>
    <property type="project" value="UniProtKB-SubCell"/>
</dbReference>
<keyword evidence="5 8" id="KW-1133">Transmembrane helix</keyword>
<evidence type="ECO:0000256" key="8">
    <source>
        <dbReference type="SAM" id="Phobius"/>
    </source>
</evidence>
<dbReference type="Pfam" id="PF18967">
    <property type="entry name" value="PycTM"/>
    <property type="match status" value="1"/>
</dbReference>
<accession>F2Z8R1</accession>
<dbReference type="AlphaFoldDB" id="F2Z8R1"/>
<reference evidence="10" key="2">
    <citation type="journal article" date="2011" name="Biosci. Biotechnol. Biochem.">
        <title>pSLA2-M of Streptomyces rochei is a composite linear plasmid characterized by self-defense genes and homology with pSLA2-L.</title>
        <authorList>
            <person name="Yang Y."/>
            <person name="Kurokawa T."/>
            <person name="Takahama Y."/>
            <person name="Nindita Y."/>
            <person name="Mochizuki S."/>
            <person name="Arakawa K."/>
            <person name="Endo S."/>
            <person name="Kinashi H."/>
        </authorList>
    </citation>
    <scope>NUCLEOTIDE SEQUENCE</scope>
    <source>
        <strain evidence="10">7434AN4</strain>
        <plasmid evidence="10">pSLA2-M</plasmid>
    </source>
</reference>
<evidence type="ECO:0000256" key="6">
    <source>
        <dbReference type="ARBA" id="ARBA00023118"/>
    </source>
</evidence>
<protein>
    <submittedName>
        <fullName evidence="10">Putative plasmid transfer protein SpdB3</fullName>
    </submittedName>
</protein>
<keyword evidence="7 8" id="KW-0472">Membrane</keyword>
<evidence type="ECO:0000256" key="7">
    <source>
        <dbReference type="ARBA" id="ARBA00023136"/>
    </source>
</evidence>
<name>F2Z8R1_STRRO</name>